<dbReference type="PANTHER" id="PTHR37067">
    <property type="entry name" value="PX DOMAIN-CONTAINING PROTEIN"/>
    <property type="match status" value="1"/>
</dbReference>
<organism evidence="3 4">
    <name type="scientific">Achlya hypogyna</name>
    <name type="common">Oomycete</name>
    <name type="synonym">Protoachlya hypogyna</name>
    <dbReference type="NCBI Taxonomy" id="1202772"/>
    <lineage>
        <taxon>Eukaryota</taxon>
        <taxon>Sar</taxon>
        <taxon>Stramenopiles</taxon>
        <taxon>Oomycota</taxon>
        <taxon>Saprolegniomycetes</taxon>
        <taxon>Saprolegniales</taxon>
        <taxon>Achlyaceae</taxon>
        <taxon>Achlya</taxon>
    </lineage>
</organism>
<dbReference type="AlphaFoldDB" id="A0A1V9Z632"/>
<gene>
    <name evidence="3" type="ORF">ACHHYP_02526</name>
</gene>
<dbReference type="STRING" id="1202772.A0A1V9Z632"/>
<feature type="coiled-coil region" evidence="1">
    <location>
        <begin position="226"/>
        <end position="270"/>
    </location>
</feature>
<dbReference type="Proteomes" id="UP000243579">
    <property type="component" value="Unassembled WGS sequence"/>
</dbReference>
<evidence type="ECO:0000313" key="4">
    <source>
        <dbReference type="Proteomes" id="UP000243579"/>
    </source>
</evidence>
<keyword evidence="1" id="KW-0175">Coiled coil</keyword>
<proteinExistence type="predicted"/>
<name>A0A1V9Z632_ACHHY</name>
<sequence>MQDDGHVGSNKDKDRVRRHHWIPKYEVEFGLQIVERHPHTGEVILAVCGLCKSFGREVREKDDDPVSPTSTNQRKRRRGLTTTKYFRSFRVDNIRSHLSGAHPVRWHEYQVLAKNEEMRRNFLAQAPSMGALSLMSSLPMNMLGMGPGMEETSDLDGTDPTALGMVPPSARTPPPAKRPTPTPVAVGTVNGMMLNNPHGKRPPPLDPKTIELQKYQLDWERLEFERMRFQKELQMKDLEEKQLERKLRHEKEMREKDRELELEKAKIEQDKFNKLVDILRATLGSAAAQAAATAIV</sequence>
<reference evidence="3 4" key="1">
    <citation type="journal article" date="2014" name="Genome Biol. Evol.">
        <title>The secreted proteins of Achlya hypogyna and Thraustotheca clavata identify the ancestral oomycete secretome and reveal gene acquisitions by horizontal gene transfer.</title>
        <authorList>
            <person name="Misner I."/>
            <person name="Blouin N."/>
            <person name="Leonard G."/>
            <person name="Richards T.A."/>
            <person name="Lane C.E."/>
        </authorList>
    </citation>
    <scope>NUCLEOTIDE SEQUENCE [LARGE SCALE GENOMIC DNA]</scope>
    <source>
        <strain evidence="3 4">ATCC 48635</strain>
    </source>
</reference>
<comment type="caution">
    <text evidence="3">The sequence shown here is derived from an EMBL/GenBank/DDBJ whole genome shotgun (WGS) entry which is preliminary data.</text>
</comment>
<keyword evidence="4" id="KW-1185">Reference proteome</keyword>
<evidence type="ECO:0000256" key="2">
    <source>
        <dbReference type="SAM" id="MobiDB-lite"/>
    </source>
</evidence>
<accession>A0A1V9Z632</accession>
<dbReference type="PANTHER" id="PTHR37067:SF3">
    <property type="entry name" value="PX DOMAIN-CONTAINING PROTEIN"/>
    <property type="match status" value="1"/>
</dbReference>
<dbReference type="EMBL" id="JNBR01000409">
    <property type="protein sequence ID" value="OQR93458.1"/>
    <property type="molecule type" value="Genomic_DNA"/>
</dbReference>
<evidence type="ECO:0000313" key="3">
    <source>
        <dbReference type="EMBL" id="OQR93458.1"/>
    </source>
</evidence>
<dbReference type="OrthoDB" id="67471at2759"/>
<feature type="region of interest" description="Disordered" evidence="2">
    <location>
        <begin position="59"/>
        <end position="79"/>
    </location>
</feature>
<evidence type="ECO:0000256" key="1">
    <source>
        <dbReference type="SAM" id="Coils"/>
    </source>
</evidence>
<protein>
    <submittedName>
        <fullName evidence="3">Uncharacterized protein</fullName>
    </submittedName>
</protein>